<dbReference type="InterPro" id="IPR055528">
    <property type="entry name" value="DUF7102"/>
</dbReference>
<feature type="compositionally biased region" description="Basic and acidic residues" evidence="1">
    <location>
        <begin position="467"/>
        <end position="495"/>
    </location>
</feature>
<evidence type="ECO:0000256" key="1">
    <source>
        <dbReference type="SAM" id="MobiDB-lite"/>
    </source>
</evidence>
<name>A0AAD4HWW5_9PEZI</name>
<feature type="domain" description="DUF7102" evidence="2">
    <location>
        <begin position="592"/>
        <end position="790"/>
    </location>
</feature>
<reference evidence="4" key="1">
    <citation type="submission" date="2023-02" db="EMBL/GenBank/DDBJ databases">
        <authorList>
            <person name="Palmer J.M."/>
        </authorList>
    </citation>
    <scope>NUCLEOTIDE SEQUENCE</scope>
    <source>
        <strain evidence="4">FW57</strain>
    </source>
</reference>
<dbReference type="AlphaFoldDB" id="A0AAD4HWW5"/>
<evidence type="ECO:0000259" key="2">
    <source>
        <dbReference type="Pfam" id="PF23394"/>
    </source>
</evidence>
<evidence type="ECO:0000313" key="5">
    <source>
        <dbReference type="Proteomes" id="UP001197093"/>
    </source>
</evidence>
<dbReference type="Pfam" id="PF23394">
    <property type="entry name" value="DUF7102"/>
    <property type="match status" value="1"/>
</dbReference>
<dbReference type="EMBL" id="JAHCVI010000003">
    <property type="protein sequence ID" value="KAG7287357.1"/>
    <property type="molecule type" value="Genomic_DNA"/>
</dbReference>
<keyword evidence="5" id="KW-1185">Reference proteome</keyword>
<dbReference type="InterPro" id="IPR057559">
    <property type="entry name" value="SAM_6"/>
</dbReference>
<dbReference type="Proteomes" id="UP001197093">
    <property type="component" value="Unassembled WGS sequence"/>
</dbReference>
<comment type="caution">
    <text evidence="4">The sequence shown here is derived from an EMBL/GenBank/DDBJ whole genome shotgun (WGS) entry which is preliminary data.</text>
</comment>
<feature type="region of interest" description="Disordered" evidence="1">
    <location>
        <begin position="467"/>
        <end position="502"/>
    </location>
</feature>
<dbReference type="Pfam" id="PF23395">
    <property type="entry name" value="SAM_6"/>
    <property type="match status" value="1"/>
</dbReference>
<feature type="domain" description="SAM-like" evidence="3">
    <location>
        <begin position="801"/>
        <end position="877"/>
    </location>
</feature>
<feature type="region of interest" description="Disordered" evidence="1">
    <location>
        <begin position="545"/>
        <end position="570"/>
    </location>
</feature>
<accession>A0AAD4HWW5</accession>
<gene>
    <name evidence="4" type="ORF">NEMBOFW57_006867</name>
</gene>
<sequence length="914" mass="100620">MDLNSGEDLITLKESIEGHSSSSPENPPSIVDADHYARCNGLTIDSLLLQWPQLVHRDQVIASTLIDIGPSQLIETAQLPECHFRVIIPTSEQWQMPASSLQILQQVCGRSREDEVMDLVSQQCFTETSRRKHLKLDTPALRSDHGTDCRRLARRVRAFRTEPLPDHRLPLHPVDIEKGEGLEFPRSLVQMDREQMKAIGEESPEITRDTLVYLMQSLKAEVADNDRWDFIDSVSAYQGVKITDHLTPPLSPMAVASPEYFVPAADLCELPEPSDLSSRLSDDIEAAESRIFDAEYSFWADTLEQNVSPGRYDDVDVPEMIRSGEFRLPIPPSYPQPLPRGLKVDVPLLPCSDDNVDATETTRVLAPDDLAEAKELVVSSDTMSGSDGPTGQLVSFFVERAATVMRCAEQEKLQPLDATARIAVPVLDFSIHVPEWEQRLWEAKAMFRWIQKDVDVDWHGPKWTHNRAAEQRMRKKRPIDETLQREETGGKRDRTSSSPDIINSALIPSTNVLRGFMSEYTDFAPLVDNFVDINFPKKPKLTHSSFFAPPSPSPSSSQTTKAEEAAKLMPPPPKPVPALAPTINPPAVPPRIIVSSTTSTPITQHLQTLLPNIELIHRDPSKHQPPTWSPGQPSPNLDEADIVVSPVTGILLTTMIKLRQKALPPRAPQPATATPTTGPSSNKNSNNNATTTRTTFSHIVANVSARHERLVVLVSEGNRHSETATPLSRSDARALAEFQGFAVGLSATTTTTTTATTTRAGGEVRVVYVGGGTETLAKWVAAVVCAYAAEAEAVRGLVLPVETLWEVFLRRAGMNAFAAQVVLGRLRVPDGVPAVGGGDGSVFGLPLFVVMGRERRAELFGEVFGGRRVLDRVGEVLDEPWAPQDVSDETGLGYEIGPGWGRFQGENAQLLERW</sequence>
<evidence type="ECO:0000259" key="3">
    <source>
        <dbReference type="Pfam" id="PF23395"/>
    </source>
</evidence>
<feature type="region of interest" description="Disordered" evidence="1">
    <location>
        <begin position="663"/>
        <end position="690"/>
    </location>
</feature>
<evidence type="ECO:0000313" key="4">
    <source>
        <dbReference type="EMBL" id="KAG7287357.1"/>
    </source>
</evidence>
<protein>
    <submittedName>
        <fullName evidence="4">Uncharacterized protein</fullName>
    </submittedName>
</protein>
<proteinExistence type="predicted"/>
<feature type="compositionally biased region" description="Low complexity" evidence="1">
    <location>
        <begin position="669"/>
        <end position="690"/>
    </location>
</feature>
<organism evidence="4 5">
    <name type="scientific">Staphylotrichum longicolle</name>
    <dbReference type="NCBI Taxonomy" id="669026"/>
    <lineage>
        <taxon>Eukaryota</taxon>
        <taxon>Fungi</taxon>
        <taxon>Dikarya</taxon>
        <taxon>Ascomycota</taxon>
        <taxon>Pezizomycotina</taxon>
        <taxon>Sordariomycetes</taxon>
        <taxon>Sordariomycetidae</taxon>
        <taxon>Sordariales</taxon>
        <taxon>Chaetomiaceae</taxon>
        <taxon>Staphylotrichum</taxon>
    </lineage>
</organism>